<evidence type="ECO:0000313" key="2">
    <source>
        <dbReference type="EMBL" id="MFC5437633.1"/>
    </source>
</evidence>
<reference evidence="3" key="1">
    <citation type="journal article" date="2019" name="Int. J. Syst. Evol. Microbiol.">
        <title>The Global Catalogue of Microorganisms (GCM) 10K type strain sequencing project: providing services to taxonomists for standard genome sequencing and annotation.</title>
        <authorList>
            <consortium name="The Broad Institute Genomics Platform"/>
            <consortium name="The Broad Institute Genome Sequencing Center for Infectious Disease"/>
            <person name="Wu L."/>
            <person name="Ma J."/>
        </authorList>
    </citation>
    <scope>NUCLEOTIDE SEQUENCE [LARGE SCALE GENOMIC DNA]</scope>
    <source>
        <strain evidence="3">JCM 17130</strain>
    </source>
</reference>
<protein>
    <submittedName>
        <fullName evidence="2">Uncharacterized protein</fullName>
    </submittedName>
</protein>
<dbReference type="RefSeq" id="WP_377306231.1">
    <property type="nucleotide sequence ID" value="NZ_JBHSMK010000009.1"/>
</dbReference>
<keyword evidence="3" id="KW-1185">Reference proteome</keyword>
<comment type="caution">
    <text evidence="2">The sequence shown here is derived from an EMBL/GenBank/DDBJ whole genome shotgun (WGS) entry which is preliminary data.</text>
</comment>
<keyword evidence="1" id="KW-0732">Signal</keyword>
<accession>A0ABW0JNJ5</accession>
<gene>
    <name evidence="2" type="ORF">ACFPME_13810</name>
</gene>
<dbReference type="EMBL" id="JBHSMK010000009">
    <property type="protein sequence ID" value="MFC5437633.1"/>
    <property type="molecule type" value="Genomic_DNA"/>
</dbReference>
<evidence type="ECO:0000313" key="3">
    <source>
        <dbReference type="Proteomes" id="UP001596013"/>
    </source>
</evidence>
<proteinExistence type="predicted"/>
<feature type="chain" id="PRO_5046478289" evidence="1">
    <location>
        <begin position="27"/>
        <end position="150"/>
    </location>
</feature>
<dbReference type="Proteomes" id="UP001596013">
    <property type="component" value="Unassembled WGS sequence"/>
</dbReference>
<name>A0ABW0JNJ5_9GAMM</name>
<evidence type="ECO:0000256" key="1">
    <source>
        <dbReference type="SAM" id="SignalP"/>
    </source>
</evidence>
<feature type="signal peptide" evidence="1">
    <location>
        <begin position="1"/>
        <end position="26"/>
    </location>
</feature>
<sequence length="150" mass="15411">MIRQGAMLLALATLGFAALPSHPVHAQAADLGCTMKFSLTEWSVIFKRAQGKGVITCENGASRNVEISAVGAGATVGKFKIDNGTGKFTHVHTLDDVLGSYVAGQAHMGVVKSGTVQLMTKGKVSLALAGAGEGINLGVDLSKFTIKAAK</sequence>
<organism evidence="2 3">
    <name type="scientific">Rhodanobacter umsongensis</name>
    <dbReference type="NCBI Taxonomy" id="633153"/>
    <lineage>
        <taxon>Bacteria</taxon>
        <taxon>Pseudomonadati</taxon>
        <taxon>Pseudomonadota</taxon>
        <taxon>Gammaproteobacteria</taxon>
        <taxon>Lysobacterales</taxon>
        <taxon>Rhodanobacteraceae</taxon>
        <taxon>Rhodanobacter</taxon>
    </lineage>
</organism>